<proteinExistence type="predicted"/>
<protein>
    <submittedName>
        <fullName evidence="2">Uncharacterized protein</fullName>
    </submittedName>
</protein>
<accession>A0AAN4Z3S7</accession>
<keyword evidence="3" id="KW-1185">Reference proteome</keyword>
<feature type="non-terminal residue" evidence="2">
    <location>
        <position position="202"/>
    </location>
</feature>
<dbReference type="Proteomes" id="UP001328107">
    <property type="component" value="Unassembled WGS sequence"/>
</dbReference>
<evidence type="ECO:0000256" key="1">
    <source>
        <dbReference type="SAM" id="MobiDB-lite"/>
    </source>
</evidence>
<feature type="region of interest" description="Disordered" evidence="1">
    <location>
        <begin position="21"/>
        <end position="44"/>
    </location>
</feature>
<comment type="caution">
    <text evidence="2">The sequence shown here is derived from an EMBL/GenBank/DDBJ whole genome shotgun (WGS) entry which is preliminary data.</text>
</comment>
<dbReference type="EMBL" id="BTRK01000001">
    <property type="protein sequence ID" value="GMR30150.1"/>
    <property type="molecule type" value="Genomic_DNA"/>
</dbReference>
<sequence length="202" mass="22375">MAFDNGCECFYDYEVVKIDDSRGSDHEEEEDARTMRAEEEAMSANGATTKLQADRLLAEQLFMRALTGIGDRLRLARNKKEKVRRLISELHILNEHLPTRVWIPLYATSTPHIVLRIPPDGGCVLNSKDKAPYCIYVEVLQCEDPSSVKVPPRLSETEAELHERLSALTRGSPPTGGGGPIRLAGVTEEYSGPPSRGGITEI</sequence>
<organism evidence="2 3">
    <name type="scientific">Pristionchus mayeri</name>
    <dbReference type="NCBI Taxonomy" id="1317129"/>
    <lineage>
        <taxon>Eukaryota</taxon>
        <taxon>Metazoa</taxon>
        <taxon>Ecdysozoa</taxon>
        <taxon>Nematoda</taxon>
        <taxon>Chromadorea</taxon>
        <taxon>Rhabditida</taxon>
        <taxon>Rhabditina</taxon>
        <taxon>Diplogasteromorpha</taxon>
        <taxon>Diplogasteroidea</taxon>
        <taxon>Neodiplogasteridae</taxon>
        <taxon>Pristionchus</taxon>
    </lineage>
</organism>
<evidence type="ECO:0000313" key="3">
    <source>
        <dbReference type="Proteomes" id="UP001328107"/>
    </source>
</evidence>
<evidence type="ECO:0000313" key="2">
    <source>
        <dbReference type="EMBL" id="GMR30150.1"/>
    </source>
</evidence>
<name>A0AAN4Z3S7_9BILA</name>
<reference evidence="3" key="1">
    <citation type="submission" date="2022-10" db="EMBL/GenBank/DDBJ databases">
        <title>Genome assembly of Pristionchus species.</title>
        <authorList>
            <person name="Yoshida K."/>
            <person name="Sommer R.J."/>
        </authorList>
    </citation>
    <scope>NUCLEOTIDE SEQUENCE [LARGE SCALE GENOMIC DNA]</scope>
    <source>
        <strain evidence="3">RS5460</strain>
    </source>
</reference>
<dbReference type="AlphaFoldDB" id="A0AAN4Z3S7"/>
<feature type="region of interest" description="Disordered" evidence="1">
    <location>
        <begin position="167"/>
        <end position="202"/>
    </location>
</feature>
<gene>
    <name evidence="2" type="ORF">PMAYCL1PPCAC_00345</name>
</gene>